<name>A0A1V1P5S7_9BACT</name>
<protein>
    <submittedName>
        <fullName evidence="1">Uncharacterized protein</fullName>
    </submittedName>
</protein>
<dbReference type="EMBL" id="ATBP01000475">
    <property type="protein sequence ID" value="ETR70154.1"/>
    <property type="molecule type" value="Genomic_DNA"/>
</dbReference>
<evidence type="ECO:0000313" key="2">
    <source>
        <dbReference type="Proteomes" id="UP000189670"/>
    </source>
</evidence>
<feature type="non-terminal residue" evidence="1">
    <location>
        <position position="77"/>
    </location>
</feature>
<dbReference type="AlphaFoldDB" id="A0A1V1P5S7"/>
<sequence length="77" mass="8432">MILESQVGDGCAPEVETAIQSGNRAKHDMASMADSQIIIFLGLSAFTDNAPNCFLDPFAIPNQPIYFEKIEKKQKSV</sequence>
<gene>
    <name evidence="1" type="ORF">OMM_09022</name>
</gene>
<accession>A0A1V1P5S7</accession>
<comment type="caution">
    <text evidence="1">The sequence shown here is derived from an EMBL/GenBank/DDBJ whole genome shotgun (WGS) entry which is preliminary data.</text>
</comment>
<proteinExistence type="predicted"/>
<dbReference type="Proteomes" id="UP000189670">
    <property type="component" value="Unassembled WGS sequence"/>
</dbReference>
<evidence type="ECO:0000313" key="1">
    <source>
        <dbReference type="EMBL" id="ETR70154.1"/>
    </source>
</evidence>
<organism evidence="1 2">
    <name type="scientific">Candidatus Magnetoglobus multicellularis str. Araruama</name>
    <dbReference type="NCBI Taxonomy" id="890399"/>
    <lineage>
        <taxon>Bacteria</taxon>
        <taxon>Pseudomonadati</taxon>
        <taxon>Thermodesulfobacteriota</taxon>
        <taxon>Desulfobacteria</taxon>
        <taxon>Desulfobacterales</taxon>
        <taxon>Desulfobacteraceae</taxon>
        <taxon>Candidatus Magnetoglobus</taxon>
    </lineage>
</organism>
<reference evidence="2" key="1">
    <citation type="submission" date="2012-11" db="EMBL/GenBank/DDBJ databases">
        <authorList>
            <person name="Lucero-Rivera Y.E."/>
            <person name="Tovar-Ramirez D."/>
        </authorList>
    </citation>
    <scope>NUCLEOTIDE SEQUENCE [LARGE SCALE GENOMIC DNA]</scope>
    <source>
        <strain evidence="2">Araruama</strain>
    </source>
</reference>